<reference evidence="1 2" key="1">
    <citation type="submission" date="2017-12" db="EMBL/GenBank/DDBJ databases">
        <title>Phylogenetic diversity of female urinary microbiome.</title>
        <authorList>
            <person name="Thomas-White K."/>
            <person name="Wolfe A.J."/>
        </authorList>
    </citation>
    <scope>NUCLEOTIDE SEQUENCE [LARGE SCALE GENOMIC DNA]</scope>
    <source>
        <strain evidence="1 2">UMB1341</strain>
    </source>
</reference>
<dbReference type="InterPro" id="IPR025935">
    <property type="entry name" value="AbiH"/>
</dbReference>
<dbReference type="AlphaFoldDB" id="A0A2I1YZJ0"/>
<dbReference type="Pfam" id="PF14253">
    <property type="entry name" value="AbiH"/>
    <property type="match status" value="1"/>
</dbReference>
<dbReference type="Proteomes" id="UP000234971">
    <property type="component" value="Unassembled WGS sequence"/>
</dbReference>
<evidence type="ECO:0008006" key="3">
    <source>
        <dbReference type="Google" id="ProtNLM"/>
    </source>
</evidence>
<gene>
    <name evidence="1" type="ORF">CYK18_06770</name>
</gene>
<evidence type="ECO:0000313" key="2">
    <source>
        <dbReference type="Proteomes" id="UP000234971"/>
    </source>
</evidence>
<evidence type="ECO:0000313" key="1">
    <source>
        <dbReference type="EMBL" id="PLA60294.1"/>
    </source>
</evidence>
<accession>A0A2I1YZJ0</accession>
<name>A0A2I1YZJ0_STRMT</name>
<dbReference type="EMBL" id="PKIE01000003">
    <property type="protein sequence ID" value="PLA60294.1"/>
    <property type="molecule type" value="Genomic_DNA"/>
</dbReference>
<comment type="caution">
    <text evidence="1">The sequence shown here is derived from an EMBL/GenBank/DDBJ whole genome shotgun (WGS) entry which is preliminary data.</text>
</comment>
<protein>
    <recommendedName>
        <fullName evidence="3">Phage abortive infection protein</fullName>
    </recommendedName>
</protein>
<sequence length="356" mass="41561">MEKLFIIGNGFDIAHDLKTDYLYFKKFVYQQAYGKDDLLEALQSENAIKLYLNRIDEEILLEEIDDYSIPEMQKGPDWGDLYPDDVDLYKLLYQLMGQITETEKFWSDFEAKLADFNKVSIATMDFLDSDGDLDGSLMANNADEIGEILAKYIYYSLNKLFKLWIEETYSDWKDRILTKSEESHSKLLKDTVLKNSDALFINFNYTKTLEDLYRIPEEQVFHLHGVIGGEGFVFGHGCDDEVSDFNPLDVGAYLEEVVEKLKKPVDNVLTNYNELFERLSSVKEIYFIGFGIRSEQRWVDSPYLKEIFKKTPNADILLDSYYRFGNIVQMKRTLKKLGADKAYKLRLIDTRDNQLL</sequence>
<organism evidence="1 2">
    <name type="scientific">Streptococcus mitis</name>
    <dbReference type="NCBI Taxonomy" id="28037"/>
    <lineage>
        <taxon>Bacteria</taxon>
        <taxon>Bacillati</taxon>
        <taxon>Bacillota</taxon>
        <taxon>Bacilli</taxon>
        <taxon>Lactobacillales</taxon>
        <taxon>Streptococcaceae</taxon>
        <taxon>Streptococcus</taxon>
        <taxon>Streptococcus mitis group</taxon>
    </lineage>
</organism>
<proteinExistence type="predicted"/>
<dbReference type="RefSeq" id="WP_049540097.1">
    <property type="nucleotide sequence ID" value="NZ_PKIE01000003.1"/>
</dbReference>